<keyword evidence="11" id="KW-0963">Cytoplasm</keyword>
<dbReference type="Pfam" id="PF05698">
    <property type="entry name" value="Trigger_C"/>
    <property type="match status" value="1"/>
</dbReference>
<comment type="subcellular location">
    <subcellularLocation>
        <location evidence="11">Cytoplasm</location>
    </subcellularLocation>
    <text evidence="11">About half TF is bound to the ribosome near the polypeptide exit tunnel while the other half is free in the cytoplasm.</text>
</comment>
<comment type="function">
    <text evidence="11">Involved in protein export. Acts as a chaperone by maintaining the newly synthesized protein in an open conformation. Functions as a peptidyl-prolyl cis-trans isomerase.</text>
</comment>
<dbReference type="EMBL" id="QICA01000019">
    <property type="protein sequence ID" value="RNL36801.1"/>
    <property type="molecule type" value="Genomic_DNA"/>
</dbReference>
<keyword evidence="5 11" id="KW-0132">Cell division</keyword>
<dbReference type="GO" id="GO:0051301">
    <property type="term" value="P:cell division"/>
    <property type="evidence" value="ECO:0007669"/>
    <property type="project" value="UniProtKB-KW"/>
</dbReference>
<evidence type="ECO:0000256" key="11">
    <source>
        <dbReference type="HAMAP-Rule" id="MF_00303"/>
    </source>
</evidence>
<dbReference type="PIRSF" id="PIRSF003095">
    <property type="entry name" value="Trigger_factor"/>
    <property type="match status" value="1"/>
</dbReference>
<dbReference type="GO" id="GO:0015031">
    <property type="term" value="P:protein transport"/>
    <property type="evidence" value="ECO:0007669"/>
    <property type="project" value="UniProtKB-UniRule"/>
</dbReference>
<comment type="catalytic activity">
    <reaction evidence="1 11">
        <text>[protein]-peptidylproline (omega=180) = [protein]-peptidylproline (omega=0)</text>
        <dbReference type="Rhea" id="RHEA:16237"/>
        <dbReference type="Rhea" id="RHEA-COMP:10747"/>
        <dbReference type="Rhea" id="RHEA-COMP:10748"/>
        <dbReference type="ChEBI" id="CHEBI:83833"/>
        <dbReference type="ChEBI" id="CHEBI:83834"/>
        <dbReference type="EC" id="5.2.1.8"/>
    </reaction>
</comment>
<dbReference type="Pfam" id="PF05697">
    <property type="entry name" value="Trigger_N"/>
    <property type="match status" value="1"/>
</dbReference>
<dbReference type="GO" id="GO:0003755">
    <property type="term" value="F:peptidyl-prolyl cis-trans isomerase activity"/>
    <property type="evidence" value="ECO:0007669"/>
    <property type="project" value="UniProtKB-UniRule"/>
</dbReference>
<comment type="domain">
    <text evidence="11">Consists of 3 domains; the N-terminus binds the ribosome, the middle domain has PPIase activity, while the C-terminus has intrinsic chaperone activity on its own.</text>
</comment>
<evidence type="ECO:0000259" key="13">
    <source>
        <dbReference type="Pfam" id="PF05697"/>
    </source>
</evidence>
<feature type="domain" description="Trigger factor C-terminal" evidence="14">
    <location>
        <begin position="274"/>
        <end position="431"/>
    </location>
</feature>
<organism evidence="15 16">
    <name type="scientific">Adlercreutzia equolifaciens subsp. celatus DSM 18785</name>
    <dbReference type="NCBI Taxonomy" id="1121021"/>
    <lineage>
        <taxon>Bacteria</taxon>
        <taxon>Bacillati</taxon>
        <taxon>Actinomycetota</taxon>
        <taxon>Coriobacteriia</taxon>
        <taxon>Eggerthellales</taxon>
        <taxon>Eggerthellaceae</taxon>
        <taxon>Adlercreutzia</taxon>
    </lineage>
</organism>
<dbReference type="Gene3D" id="1.10.3120.10">
    <property type="entry name" value="Trigger factor, C-terminal domain"/>
    <property type="match status" value="1"/>
</dbReference>
<dbReference type="InterPro" id="IPR036611">
    <property type="entry name" value="Trigger_fac_ribosome-bd_sf"/>
</dbReference>
<dbReference type="EC" id="5.2.1.8" evidence="3 11"/>
<evidence type="ECO:0000256" key="12">
    <source>
        <dbReference type="SAM" id="MobiDB-lite"/>
    </source>
</evidence>
<dbReference type="HAMAP" id="MF_00303">
    <property type="entry name" value="Trigger_factor_Tig"/>
    <property type="match status" value="1"/>
</dbReference>
<dbReference type="SUPFAM" id="SSF102735">
    <property type="entry name" value="Trigger factor ribosome-binding domain"/>
    <property type="match status" value="1"/>
</dbReference>
<dbReference type="SUPFAM" id="SSF109998">
    <property type="entry name" value="Triger factor/SurA peptide-binding domain-like"/>
    <property type="match status" value="1"/>
</dbReference>
<dbReference type="GO" id="GO:0005737">
    <property type="term" value="C:cytoplasm"/>
    <property type="evidence" value="ECO:0007669"/>
    <property type="project" value="UniProtKB-SubCell"/>
</dbReference>
<evidence type="ECO:0000256" key="1">
    <source>
        <dbReference type="ARBA" id="ARBA00000971"/>
    </source>
</evidence>
<evidence type="ECO:0000256" key="3">
    <source>
        <dbReference type="ARBA" id="ARBA00013194"/>
    </source>
</evidence>
<dbReference type="Gene3D" id="3.10.50.40">
    <property type="match status" value="1"/>
</dbReference>
<evidence type="ECO:0000259" key="14">
    <source>
        <dbReference type="Pfam" id="PF05698"/>
    </source>
</evidence>
<evidence type="ECO:0000313" key="16">
    <source>
        <dbReference type="Proteomes" id="UP000278327"/>
    </source>
</evidence>
<keyword evidence="6 11" id="KW-0697">Rotamase</keyword>
<dbReference type="GO" id="GO:0043022">
    <property type="term" value="F:ribosome binding"/>
    <property type="evidence" value="ECO:0007669"/>
    <property type="project" value="TreeGrafter"/>
</dbReference>
<dbReference type="Proteomes" id="UP000278327">
    <property type="component" value="Unassembled WGS sequence"/>
</dbReference>
<dbReference type="PANTHER" id="PTHR30560:SF3">
    <property type="entry name" value="TRIGGER FACTOR-LIKE PROTEIN TIG, CHLOROPLASTIC"/>
    <property type="match status" value="1"/>
</dbReference>
<evidence type="ECO:0000256" key="5">
    <source>
        <dbReference type="ARBA" id="ARBA00022618"/>
    </source>
</evidence>
<dbReference type="AlphaFoldDB" id="A0A3N0APM3"/>
<feature type="region of interest" description="Disordered" evidence="12">
    <location>
        <begin position="445"/>
        <end position="472"/>
    </location>
</feature>
<evidence type="ECO:0000256" key="4">
    <source>
        <dbReference type="ARBA" id="ARBA00016902"/>
    </source>
</evidence>
<gene>
    <name evidence="11 15" type="primary">tig</name>
    <name evidence="15" type="ORF">DMP10_10190</name>
</gene>
<dbReference type="GO" id="GO:0043335">
    <property type="term" value="P:protein unfolding"/>
    <property type="evidence" value="ECO:0007669"/>
    <property type="project" value="TreeGrafter"/>
</dbReference>
<dbReference type="InterPro" id="IPR037041">
    <property type="entry name" value="Trigger_fac_C_sf"/>
</dbReference>
<dbReference type="InterPro" id="IPR008880">
    <property type="entry name" value="Trigger_fac_C"/>
</dbReference>
<name>A0A3N0APM3_9ACTN</name>
<dbReference type="InterPro" id="IPR027304">
    <property type="entry name" value="Trigger_fact/SurA_dom_sf"/>
</dbReference>
<keyword evidence="9 11" id="KW-0131">Cell cycle</keyword>
<dbReference type="GO" id="GO:0044183">
    <property type="term" value="F:protein folding chaperone"/>
    <property type="evidence" value="ECO:0007669"/>
    <property type="project" value="TreeGrafter"/>
</dbReference>
<evidence type="ECO:0000256" key="7">
    <source>
        <dbReference type="ARBA" id="ARBA00023186"/>
    </source>
</evidence>
<evidence type="ECO:0000256" key="10">
    <source>
        <dbReference type="ARBA" id="ARBA00029986"/>
    </source>
</evidence>
<evidence type="ECO:0000256" key="9">
    <source>
        <dbReference type="ARBA" id="ARBA00023306"/>
    </source>
</evidence>
<dbReference type="GO" id="GO:0051083">
    <property type="term" value="P:'de novo' cotranslational protein folding"/>
    <property type="evidence" value="ECO:0007669"/>
    <property type="project" value="TreeGrafter"/>
</dbReference>
<dbReference type="InterPro" id="IPR005215">
    <property type="entry name" value="Trig_fac"/>
</dbReference>
<feature type="domain" description="Trigger factor ribosome-binding bacterial" evidence="13">
    <location>
        <begin position="7"/>
        <end position="150"/>
    </location>
</feature>
<reference evidence="15 16" key="1">
    <citation type="journal article" date="2019" name="Microbiol. Resour. Announc.">
        <title>Draft Genome Sequences of Type Strains of Gordonibacter faecihominis, Paraeggerthella hongkongensis, Parvibacter caecicola,Slackia equolifaciens, Slackia faecicanis, and Slackia isoflavoniconvertens.</title>
        <authorList>
            <person name="Danylec N."/>
            <person name="Stoll D.A."/>
            <person name="Dotsch A."/>
            <person name="Huch M."/>
        </authorList>
    </citation>
    <scope>NUCLEOTIDE SEQUENCE [LARGE SCALE GENOMIC DNA]</scope>
    <source>
        <strain evidence="15 16">DSM 18785</strain>
    </source>
</reference>
<dbReference type="SUPFAM" id="SSF54534">
    <property type="entry name" value="FKBP-like"/>
    <property type="match status" value="1"/>
</dbReference>
<evidence type="ECO:0000256" key="2">
    <source>
        <dbReference type="ARBA" id="ARBA00005464"/>
    </source>
</evidence>
<evidence type="ECO:0000313" key="15">
    <source>
        <dbReference type="EMBL" id="RNL36801.1"/>
    </source>
</evidence>
<comment type="caution">
    <text evidence="15">The sequence shown here is derived from an EMBL/GenBank/DDBJ whole genome shotgun (WGS) entry which is preliminary data.</text>
</comment>
<accession>A0A3N0APM3</accession>
<dbReference type="NCBIfam" id="TIGR00115">
    <property type="entry name" value="tig"/>
    <property type="match status" value="1"/>
</dbReference>
<protein>
    <recommendedName>
        <fullName evidence="4 11">Trigger factor</fullName>
        <shortName evidence="11">TF</shortName>
        <ecNumber evidence="3 11">5.2.1.8</ecNumber>
    </recommendedName>
    <alternativeName>
        <fullName evidence="10 11">PPIase</fullName>
    </alternativeName>
</protein>
<dbReference type="InterPro" id="IPR008881">
    <property type="entry name" value="Trigger_fac_ribosome-bd_bac"/>
</dbReference>
<feature type="compositionally biased region" description="Basic residues" evidence="12">
    <location>
        <begin position="451"/>
        <end position="461"/>
    </location>
</feature>
<comment type="similarity">
    <text evidence="2 11">Belongs to the FKBP-type PPIase family. Tig subfamily.</text>
</comment>
<evidence type="ECO:0000256" key="8">
    <source>
        <dbReference type="ARBA" id="ARBA00023235"/>
    </source>
</evidence>
<keyword evidence="16" id="KW-1185">Reference proteome</keyword>
<evidence type="ECO:0000256" key="6">
    <source>
        <dbReference type="ARBA" id="ARBA00023110"/>
    </source>
</evidence>
<dbReference type="PANTHER" id="PTHR30560">
    <property type="entry name" value="TRIGGER FACTOR CHAPERONE AND PEPTIDYL-PROLYL CIS/TRANS ISOMERASE"/>
    <property type="match status" value="1"/>
</dbReference>
<sequence length="472" mass="51402">MEELFVETNVESLEGNKAKVTVTIDAADVDGRITKTYKDFARKYNFPGFRRGKAPRPVIDNALGAEAVRATVTDELLNSAWAAAVDAEGLSPVSGPAMEETELVEAGKPYVFSFTIDLRPEVELSSYDAVEIELPFAEATEAEIDDQVSAMAEHYTTFEDASAATKLKPENYADLAIKATDAEGNDIAAITSESRLYGPGTGMLSEAFDAEIMGMKKGQTKEFTLEVPADETAVLLADQAGKPVNFEVTCTVVKKKAAPEVTDEWAKETMGFESVADMRERIAESLNMQKGAMMPRIKENAIMTKLLERIDAEVPEAMVAEAETSLLQDFFGQLQQAGMTFDAYLGSQGITADQFKADLKAQSADHVKEQLALEAWARHAGMEITDEEISAEFAKTGVEDPAALEKEWREAGRLHLIRTGLLRTKAIEDLMENAKVTEKDFAAETAAEKKAAKKPAKKKAAKKADDAEEAAE</sequence>
<dbReference type="Gene3D" id="3.30.70.1050">
    <property type="entry name" value="Trigger factor ribosome-binding domain"/>
    <property type="match status" value="1"/>
</dbReference>
<proteinExistence type="inferred from homology"/>
<keyword evidence="8 11" id="KW-0413">Isomerase</keyword>
<dbReference type="InterPro" id="IPR046357">
    <property type="entry name" value="PPIase_dom_sf"/>
</dbReference>
<keyword evidence="7 11" id="KW-0143">Chaperone</keyword>